<proteinExistence type="predicted"/>
<reference evidence="1 2" key="4">
    <citation type="journal article" date="2011" name="BMC Genomics">
        <title>RNA-Seq improves annotation of protein-coding genes in the cucumber genome.</title>
        <authorList>
            <person name="Li Z."/>
            <person name="Zhang Z."/>
            <person name="Yan P."/>
            <person name="Huang S."/>
            <person name="Fei Z."/>
            <person name="Lin K."/>
        </authorList>
    </citation>
    <scope>NUCLEOTIDE SEQUENCE [LARGE SCALE GENOMIC DNA]</scope>
    <source>
        <strain evidence="2">cv. 9930</strain>
    </source>
</reference>
<reference evidence="1 2" key="3">
    <citation type="journal article" date="2010" name="BMC Genomics">
        <title>Transcriptome sequencing and comparative analysis of cucumber flowers with different sex types.</title>
        <authorList>
            <person name="Guo S."/>
            <person name="Zheng Y."/>
            <person name="Joung J.G."/>
            <person name="Liu S."/>
            <person name="Zhang Z."/>
            <person name="Crasta O.R."/>
            <person name="Sobral B.W."/>
            <person name="Xu Y."/>
            <person name="Huang S."/>
            <person name="Fei Z."/>
        </authorList>
    </citation>
    <scope>NUCLEOTIDE SEQUENCE [LARGE SCALE GENOMIC DNA]</scope>
    <source>
        <strain evidence="2">cv. 9930</strain>
    </source>
</reference>
<dbReference type="AlphaFoldDB" id="A0A0A0KRW1"/>
<name>A0A0A0KRW1_CUCSA</name>
<accession>A0A0A0KRW1</accession>
<keyword evidence="2" id="KW-1185">Reference proteome</keyword>
<organism evidence="1 2">
    <name type="scientific">Cucumis sativus</name>
    <name type="common">Cucumber</name>
    <dbReference type="NCBI Taxonomy" id="3659"/>
    <lineage>
        <taxon>Eukaryota</taxon>
        <taxon>Viridiplantae</taxon>
        <taxon>Streptophyta</taxon>
        <taxon>Embryophyta</taxon>
        <taxon>Tracheophyta</taxon>
        <taxon>Spermatophyta</taxon>
        <taxon>Magnoliopsida</taxon>
        <taxon>eudicotyledons</taxon>
        <taxon>Gunneridae</taxon>
        <taxon>Pentapetalae</taxon>
        <taxon>rosids</taxon>
        <taxon>fabids</taxon>
        <taxon>Cucurbitales</taxon>
        <taxon>Cucurbitaceae</taxon>
        <taxon>Benincaseae</taxon>
        <taxon>Cucumis</taxon>
    </lineage>
</organism>
<evidence type="ECO:0000313" key="2">
    <source>
        <dbReference type="Proteomes" id="UP000029981"/>
    </source>
</evidence>
<protein>
    <submittedName>
        <fullName evidence="1">Uncharacterized protein</fullName>
    </submittedName>
</protein>
<reference evidence="1 2" key="1">
    <citation type="journal article" date="2009" name="Nat. Genet.">
        <title>The genome of the cucumber, Cucumis sativus L.</title>
        <authorList>
            <person name="Huang S."/>
            <person name="Li R."/>
            <person name="Zhang Z."/>
            <person name="Li L."/>
            <person name="Gu X."/>
            <person name="Fan W."/>
            <person name="Lucas W.J."/>
            <person name="Wang X."/>
            <person name="Xie B."/>
            <person name="Ni P."/>
            <person name="Ren Y."/>
            <person name="Zhu H."/>
            <person name="Li J."/>
            <person name="Lin K."/>
            <person name="Jin W."/>
            <person name="Fei Z."/>
            <person name="Li G."/>
            <person name="Staub J."/>
            <person name="Kilian A."/>
            <person name="van der Vossen E.A."/>
            <person name="Wu Y."/>
            <person name="Guo J."/>
            <person name="He J."/>
            <person name="Jia Z."/>
            <person name="Ren Y."/>
            <person name="Tian G."/>
            <person name="Lu Y."/>
            <person name="Ruan J."/>
            <person name="Qian W."/>
            <person name="Wang M."/>
            <person name="Huang Q."/>
            <person name="Li B."/>
            <person name="Xuan Z."/>
            <person name="Cao J."/>
            <person name="Asan"/>
            <person name="Wu Z."/>
            <person name="Zhang J."/>
            <person name="Cai Q."/>
            <person name="Bai Y."/>
            <person name="Zhao B."/>
            <person name="Han Y."/>
            <person name="Li Y."/>
            <person name="Li X."/>
            <person name="Wang S."/>
            <person name="Shi Q."/>
            <person name="Liu S."/>
            <person name="Cho W.K."/>
            <person name="Kim J.Y."/>
            <person name="Xu Y."/>
            <person name="Heller-Uszynska K."/>
            <person name="Miao H."/>
            <person name="Cheng Z."/>
            <person name="Zhang S."/>
            <person name="Wu J."/>
            <person name="Yang Y."/>
            <person name="Kang H."/>
            <person name="Li M."/>
            <person name="Liang H."/>
            <person name="Ren X."/>
            <person name="Shi Z."/>
            <person name="Wen M."/>
            <person name="Jian M."/>
            <person name="Yang H."/>
            <person name="Zhang G."/>
            <person name="Yang Z."/>
            <person name="Chen R."/>
            <person name="Liu S."/>
            <person name="Li J."/>
            <person name="Ma L."/>
            <person name="Liu H."/>
            <person name="Zhou Y."/>
            <person name="Zhao J."/>
            <person name="Fang X."/>
            <person name="Li G."/>
            <person name="Fang L."/>
            <person name="Li Y."/>
            <person name="Liu D."/>
            <person name="Zheng H."/>
            <person name="Zhang Y."/>
            <person name="Qin N."/>
            <person name="Li Z."/>
            <person name="Yang G."/>
            <person name="Yang S."/>
            <person name="Bolund L."/>
            <person name="Kristiansen K."/>
            <person name="Zheng H."/>
            <person name="Li S."/>
            <person name="Zhang X."/>
            <person name="Yang H."/>
            <person name="Wang J."/>
            <person name="Sun R."/>
            <person name="Zhang B."/>
            <person name="Jiang S."/>
            <person name="Wang J."/>
            <person name="Du Y."/>
            <person name="Li S."/>
        </authorList>
    </citation>
    <scope>NUCLEOTIDE SEQUENCE [LARGE SCALE GENOMIC DNA]</scope>
    <source>
        <strain evidence="2">cv. 9930</strain>
    </source>
</reference>
<dbReference type="EMBL" id="CM002926">
    <property type="protein sequence ID" value="KGN51619.1"/>
    <property type="molecule type" value="Genomic_DNA"/>
</dbReference>
<reference evidence="1 2" key="2">
    <citation type="journal article" date="2009" name="PLoS ONE">
        <title>An integrated genetic and cytogenetic map of the cucumber genome.</title>
        <authorList>
            <person name="Ren Y."/>
            <person name="Zhang Z."/>
            <person name="Liu J."/>
            <person name="Staub J.E."/>
            <person name="Han Y."/>
            <person name="Cheng Z."/>
            <person name="Li X."/>
            <person name="Lu J."/>
            <person name="Miao H."/>
            <person name="Kang H."/>
            <person name="Xie B."/>
            <person name="Gu X."/>
            <person name="Wang X."/>
            <person name="Du Y."/>
            <person name="Jin W."/>
            <person name="Huang S."/>
        </authorList>
    </citation>
    <scope>NUCLEOTIDE SEQUENCE [LARGE SCALE GENOMIC DNA]</scope>
    <source>
        <strain evidence="2">cv. 9930</strain>
    </source>
</reference>
<sequence>MNWIRGSISESRRVNPVTEVIANIQSEDEKTIRCYSNDIIEMNSNKMESLFSQRKRPCYIDEIERGVCIQLLGCLIYQIWREIIVRLILVIRSRCSSTAVHCRSWIQQINIIILFPFPP</sequence>
<dbReference type="Gramene" id="KGN51619">
    <property type="protein sequence ID" value="KGN51619"/>
    <property type="gene ID" value="Csa_5G585700"/>
</dbReference>
<evidence type="ECO:0000313" key="1">
    <source>
        <dbReference type="EMBL" id="KGN51619.1"/>
    </source>
</evidence>
<dbReference type="Proteomes" id="UP000029981">
    <property type="component" value="Chromosome 5"/>
</dbReference>
<gene>
    <name evidence="1" type="ORF">Csa_5G585700</name>
</gene>